<proteinExistence type="predicted"/>
<dbReference type="Proteomes" id="UP000076842">
    <property type="component" value="Unassembled WGS sequence"/>
</dbReference>
<accession>A0A165CCE1</accession>
<dbReference type="EMBL" id="KV424160">
    <property type="protein sequence ID" value="KZT50575.1"/>
    <property type="molecule type" value="Genomic_DNA"/>
</dbReference>
<dbReference type="AlphaFoldDB" id="A0A165CCE1"/>
<protein>
    <submittedName>
        <fullName evidence="1">Uncharacterized protein</fullName>
    </submittedName>
</protein>
<sequence>MKPAPDFTTDPREEPRHYQGHLLRDFAKQEVEILADYLGLTPHHTLDTKGLGTYLDSYWGRLVMAERQAVFFRFAVAYLPLIADRIVDLDETGDSCLWDWINGYIAALEAIQKHATPYLMNYLRSDHPDNMPVRLTRRLGERICHSLIKHDIMEDIGDIEPGSLGMAGTTYHGIFDLLLFLLAYLPNHLQHNALMPHDQGFLIIKCKMWGPKFKRYQDTSKFSRTFVRTSQTRLLDADDKAVK</sequence>
<dbReference type="OrthoDB" id="432970at2759"/>
<evidence type="ECO:0000313" key="1">
    <source>
        <dbReference type="EMBL" id="KZT50575.1"/>
    </source>
</evidence>
<dbReference type="InParanoid" id="A0A165CCE1"/>
<organism evidence="1 2">
    <name type="scientific">Calocera cornea HHB12733</name>
    <dbReference type="NCBI Taxonomy" id="1353952"/>
    <lineage>
        <taxon>Eukaryota</taxon>
        <taxon>Fungi</taxon>
        <taxon>Dikarya</taxon>
        <taxon>Basidiomycota</taxon>
        <taxon>Agaricomycotina</taxon>
        <taxon>Dacrymycetes</taxon>
        <taxon>Dacrymycetales</taxon>
        <taxon>Dacrymycetaceae</taxon>
        <taxon>Calocera</taxon>
    </lineage>
</organism>
<keyword evidence="2" id="KW-1185">Reference proteome</keyword>
<evidence type="ECO:0000313" key="2">
    <source>
        <dbReference type="Proteomes" id="UP000076842"/>
    </source>
</evidence>
<name>A0A165CCE1_9BASI</name>
<reference evidence="1 2" key="1">
    <citation type="journal article" date="2016" name="Mol. Biol. Evol.">
        <title>Comparative Genomics of Early-Diverging Mushroom-Forming Fungi Provides Insights into the Origins of Lignocellulose Decay Capabilities.</title>
        <authorList>
            <person name="Nagy L.G."/>
            <person name="Riley R."/>
            <person name="Tritt A."/>
            <person name="Adam C."/>
            <person name="Daum C."/>
            <person name="Floudas D."/>
            <person name="Sun H."/>
            <person name="Yadav J.S."/>
            <person name="Pangilinan J."/>
            <person name="Larsson K.H."/>
            <person name="Matsuura K."/>
            <person name="Barry K."/>
            <person name="Labutti K."/>
            <person name="Kuo R."/>
            <person name="Ohm R.A."/>
            <person name="Bhattacharya S.S."/>
            <person name="Shirouzu T."/>
            <person name="Yoshinaga Y."/>
            <person name="Martin F.M."/>
            <person name="Grigoriev I.V."/>
            <person name="Hibbett D.S."/>
        </authorList>
    </citation>
    <scope>NUCLEOTIDE SEQUENCE [LARGE SCALE GENOMIC DNA]</scope>
    <source>
        <strain evidence="1 2">HHB12733</strain>
    </source>
</reference>
<gene>
    <name evidence="1" type="ORF">CALCODRAFT_180461</name>
</gene>